<name>A0A8S1GMS2_9PELO</name>
<feature type="region of interest" description="Disordered" evidence="1">
    <location>
        <begin position="114"/>
        <end position="134"/>
    </location>
</feature>
<dbReference type="Proteomes" id="UP000835052">
    <property type="component" value="Unassembled WGS sequence"/>
</dbReference>
<organism evidence="2 3">
    <name type="scientific">Caenorhabditis auriculariae</name>
    <dbReference type="NCBI Taxonomy" id="2777116"/>
    <lineage>
        <taxon>Eukaryota</taxon>
        <taxon>Metazoa</taxon>
        <taxon>Ecdysozoa</taxon>
        <taxon>Nematoda</taxon>
        <taxon>Chromadorea</taxon>
        <taxon>Rhabditida</taxon>
        <taxon>Rhabditina</taxon>
        <taxon>Rhabditomorpha</taxon>
        <taxon>Rhabditoidea</taxon>
        <taxon>Rhabditidae</taxon>
        <taxon>Peloderinae</taxon>
        <taxon>Caenorhabditis</taxon>
    </lineage>
</organism>
<dbReference type="EMBL" id="CAJGYM010000001">
    <property type="protein sequence ID" value="CAD6184384.1"/>
    <property type="molecule type" value="Genomic_DNA"/>
</dbReference>
<protein>
    <submittedName>
        <fullName evidence="2">Uncharacterized protein</fullName>
    </submittedName>
</protein>
<gene>
    <name evidence="2" type="ORF">CAUJ_LOCUS303</name>
</gene>
<keyword evidence="3" id="KW-1185">Reference proteome</keyword>
<evidence type="ECO:0000313" key="2">
    <source>
        <dbReference type="EMBL" id="CAD6184384.1"/>
    </source>
</evidence>
<sequence length="134" mass="14784">MQNLLNQGVCGKVGVSPSDVFETMRERERQTALIANQNAVNAASSLKNWKKVALGEQVEIERCSAQLVHRKTVTEAQIEELIQLADSLRNRLNLQTTSKLNTIRENPDAFIQPQQMSVTNSSAGAPEDGKPIIL</sequence>
<evidence type="ECO:0000313" key="3">
    <source>
        <dbReference type="Proteomes" id="UP000835052"/>
    </source>
</evidence>
<feature type="compositionally biased region" description="Polar residues" evidence="1">
    <location>
        <begin position="114"/>
        <end position="123"/>
    </location>
</feature>
<reference evidence="2" key="1">
    <citation type="submission" date="2020-10" db="EMBL/GenBank/DDBJ databases">
        <authorList>
            <person name="Kikuchi T."/>
        </authorList>
    </citation>
    <scope>NUCLEOTIDE SEQUENCE</scope>
    <source>
        <strain evidence="2">NKZ352</strain>
    </source>
</reference>
<comment type="caution">
    <text evidence="2">The sequence shown here is derived from an EMBL/GenBank/DDBJ whole genome shotgun (WGS) entry which is preliminary data.</text>
</comment>
<proteinExistence type="predicted"/>
<evidence type="ECO:0000256" key="1">
    <source>
        <dbReference type="SAM" id="MobiDB-lite"/>
    </source>
</evidence>
<dbReference type="AlphaFoldDB" id="A0A8S1GMS2"/>
<accession>A0A8S1GMS2</accession>